<dbReference type="WBParaSite" id="RSKR_0000433200.1">
    <property type="protein sequence ID" value="RSKR_0000433200.1"/>
    <property type="gene ID" value="RSKR_0000433200"/>
</dbReference>
<accession>A0AC35TVB0</accession>
<dbReference type="Proteomes" id="UP000095286">
    <property type="component" value="Unplaced"/>
</dbReference>
<protein>
    <submittedName>
        <fullName evidence="2">UNC80 domain-containing protein</fullName>
    </submittedName>
</protein>
<evidence type="ECO:0000313" key="1">
    <source>
        <dbReference type="Proteomes" id="UP000095286"/>
    </source>
</evidence>
<organism evidence="1 2">
    <name type="scientific">Rhabditophanes sp. KR3021</name>
    <dbReference type="NCBI Taxonomy" id="114890"/>
    <lineage>
        <taxon>Eukaryota</taxon>
        <taxon>Metazoa</taxon>
        <taxon>Ecdysozoa</taxon>
        <taxon>Nematoda</taxon>
        <taxon>Chromadorea</taxon>
        <taxon>Rhabditida</taxon>
        <taxon>Tylenchina</taxon>
        <taxon>Panagrolaimomorpha</taxon>
        <taxon>Strongyloidoidea</taxon>
        <taxon>Alloionematidae</taxon>
        <taxon>Rhabditophanes</taxon>
    </lineage>
</organism>
<name>A0AC35TVB0_9BILA</name>
<evidence type="ECO:0000313" key="2">
    <source>
        <dbReference type="WBParaSite" id="RSKR_0000433200.1"/>
    </source>
</evidence>
<proteinExistence type="predicted"/>
<sequence>MVDNGAQQRENQRIKKEKADAEACACMALCLICAAAKYLMTCSFNGSKNVKLHEASSVTFERVVVQNILHGLSPSLSNAMNSIARWQFVKSAFPHIVQCCGSILGERSPDEVGQGNLSSSLVKMLYILHWLLMESASECNEDGDDADAILGATVNPTKSSDAKDLNDLEFPQWKNYVFSVSNIQHFVYIMIPMLHHIKEAELLSHIRLESGVKLWKSLWKHQLPEILCFYAPTKPKLSPFPMITALTRKTSNTSIVAGPSGIYLGDDGFGTKDILASGGSIRRYSHTTEIKVPQPPPKPPRTNATLLEDLIAKQPSNLDRNPSVKKPPNITFAPSPVMVNSTSSSSFTSTNEEGAVSSFPAFFDVSSATYLDVAVIRCLLIQHWCEEGVIWSFHYLYNRLRDIQMDQKQHDSYARSRSNSVPGIRKKDSRVHPVGSVIDPFVTSNLPQLTWADLQKSSEMLDRRLSSRSSSRQNDLNRENKPSVKSQLSTTKSNSETLSCPKISVQDNNRPNLNLPLDTARRTSLANPMDLTKTRRLSRSSITLSKLPLYNQETNLPPKTSAIPSPSDVNSKMPFGNSKFFAEAVGSAAFITNDGRLSFQIILSTVLNIMDRYQNIKIYEIALSIADLLISITIHGKPTKLFPAITSVIAKVYMFLGCSFGCNEGMRTAHAGFLKVKAKNIISTMLQINEKCFKGCIDTEFETKPYQQQLDFVHSVTAFCCTNSGGGRYGHSSFNSLSSGRLLRNNLTEQYPPLNSNGSYKNKFNEGKAGIEGVVIDIFFASLISKLNEKSRELLLPENMSVYHDVRMFVCYVNERHGNPLRKTALSALMERFKKKSHVLSKAKEENRKVSVSVISEKDPSDYRKKSAAVSITNSVLSKSTTKNEKFKTVDEAIPTTFHQSPFNSSIKSATNTKQNPNLHNAPPKHSASLDQFNEPEQKEDSECSPSKHLNNPASTDSLGLDDNGSASFLFGSPLLHASSFSKKRQAISGQEGTKSGKLQFAISLLKGNNSSTFNSSSNIKTDLSEDDIISLASSKNGDFYGAPHSSHNFSSDNIMQIDDEGNYSSPAVTSLHSRSDFNSIAFQRAVLTSFISDRKILHLASLREGIRRFSFLLEMSNPGHVLDASLIGALLQLKSPVISRASLLLECAFFINRCNKGDWAEWIRTGTRGGMNSRGGNSGRGANNTGWFNAIGINTSGYSGSQAGGTHKSAQAVGISATGMSKKVQNMQRMAGRSFYQWGVCLATRLKAILEKEEAEEEINLDALPLSDKRNLKLKEEFEHFLDDASVNTCSMEAVPKSLQLLTCFLLLQISTYLRESFMLLPRSAKAPTTRNSGAQFTAINTSGPSVNLDKLASQRRWSILSNTFIQHGGSIHSINEPTNFQVGLGMVPTGMTERRVSYSTVDDDSSTRGSHDTIDELTSTADKKIGPTSRSRIAQGRSRFFKKSSPSRKGSNNDMTISGQIQNKPAHRREMSFKLRRPSKQISQQQSQPPSDLHSPSLLNNSTGEFFEERENAGDNFHPSLLKDTTAHSPLYQDNFDKSPERRSTQIHHTNTMSTAGGRKNSTRLTQASHANVNAANSVPLSAATIEEEEEMCRKMPWLATVIRMFNSFDFKCKHDLVCKENCYLKAYKQAHKLMEAYKIIHGPEDKSYEFDEDSFFVPVFDKASKLIESFDNYKKGIKSKARSSLTTNGNRRESAIVRNMGAGASLNGGDKIPAALKGMLADRQAEIDEAKREGSDKASSDHKKELEYEVLKDEEMVDLNCQKTQMSIFINTQVKNVAHAPLSFLLKTAVIMTADDFSGCVKTCWDLLLFNDSNVSSSASALFILCAIKVPTEVINIMTNDFNSSLVETRIEAIQKFYVLWRNRFHIWQKMEDGAQAMFKVPPPSIDFTLPSPMIGQSHAPVIDPPWMPYVKTRVEELSIKEEQHSTSQTIMTMTRTRRKQKQEMVKKAIREAEEKQSELRQKYMIRSTALIQQSAYEPSLFQHCTVAASQGSGEFEGNENESVPNPAASSQGQKAMPMSCITQPLLPSSILSSVPNIIELMSDVQISANGTSVAAIAKQVTWSCIIEEPSLFFRHFLEKLTQKDKQEYLFSLLRKVMLAYKYIPSQTAHCLLNYLFGFVMFYVRTPSDGFERILSLALSTIWLITPFVHGLYFKDLKQTLKKEQCDQALMITANVPSAKKIIVHGPEQSSGGIPSSFPIHEDTQFLSILTDSIEFFNIPTEESHLYYLIDSKTGMVHVLSTFVRDFYFFHRSFYPQLYLVKMSQVEATTKQRFSTFYQKLIEGGKVLLTHNALKHSPENVTPQRIFFLHDEFTHLLSFPRKAIESSFSMYFGEMGMELKAADTLHKLTWINLITSIFEKMENAFMFGDLHLFINVINGVMIVHCEDILILRRCLATYLTVAIHFNQLFASQDVNPVKIKGKYLFNLLKSMESLNELRDTLDVLSLLHHPKPLKAIDLCYKEDPSTFNLLTDCMASCVTVCCFAPESKRSYQMILVMQAVVSHLYEDLEKETALAGNISSAVKSEANYFTTLCVELKALVNGCDVLARGPNRGFDSVLLGTSSGIDKGRSFVMAESPMFFDPPTMAEEETVIFGTANGTNTNKLNSKEKFRQQVSSSNWDTNNNENNPEVQRELYRKPRDALLTLCALHIEKGSVRLKELSKLCNQSAEHIKLPDLLDHKCHIKLAEVALSLLKLASSDVGTMGSVGLQKYFTVILPITDWSIDVNRSVLTMLLRRLDKTIMKIGKKGSMRRRANWNALATWLTGLHQTLSVFPYIAHLHPVKTISQMCLRIVVGDNCQDETTGSGNAGGNNQNLGHLNSANYSNNPMSNSQRPLGFNTVLSPFVPNTAFSTAVLNLVFFLMQALGQFVYSIEIICSAESVGYAANERVEALLCYLLIPMFFKSAYPTKDAPSMASKDLGFCLQFMYNAISPGANKLIQPSGLLPAAIPLALVGSGANVRGGTNLGSVGTDISGRQGSVSVTEKGHSATVSTHFAVRESVLQSVSFALKVMILSFQKQMTLHWPKVIKIVKELIGKKYIGNSLLTFTDFLIQANLPISMIVLPMIETKLKQRTCNGTCGNDADIHLYNEFKKRMGMKDKISILQKSHRTILDELANELSQMKEDFQTRSFETTIRRETPTKTNTGNEMPSDSGSIASIISGIPRNTGTLKNSSSVSSRRHSSITNKSKGTSFIHKSFGSKHDAAVDNSALGGHSNSHVDAIFEDNEDETPLMVTTTRSRNSSIGALGLWRSIRTKRRSNASDNTSDFNSSVSDHTSIELMEIHKVPSKQQPFSRRPASMKSKMISSTLSSASSIGTPNTLTTGEGPSSFKQPSPVKSSTFCGTATLAPSNTSSSISSDKGIKSVQFSKKGRKNSNINSEKNVFAESDEDDTLCGITVTHHLI</sequence>
<reference evidence="2" key="1">
    <citation type="submission" date="2016-11" db="UniProtKB">
        <authorList>
            <consortium name="WormBaseParasite"/>
        </authorList>
    </citation>
    <scope>IDENTIFICATION</scope>
    <source>
        <strain evidence="2">KR3021</strain>
    </source>
</reference>